<dbReference type="SUPFAM" id="SSF89550">
    <property type="entry name" value="PHP domain-like"/>
    <property type="match status" value="1"/>
</dbReference>
<dbReference type="Pfam" id="PF14579">
    <property type="entry name" value="HHH_6"/>
    <property type="match status" value="1"/>
</dbReference>
<keyword evidence="2" id="KW-0963">Cytoplasm</keyword>
<protein>
    <recommendedName>
        <fullName evidence="1">DNA-directed DNA polymerase</fullName>
        <ecNumber evidence="1">2.7.7.7</ecNumber>
    </recommendedName>
</protein>
<dbReference type="InterPro" id="IPR004013">
    <property type="entry name" value="PHP_dom"/>
</dbReference>
<dbReference type="InterPro" id="IPR029460">
    <property type="entry name" value="DNAPol_HHH"/>
</dbReference>
<dbReference type="Proteomes" id="UP000620075">
    <property type="component" value="Unassembled WGS sequence"/>
</dbReference>
<dbReference type="GO" id="GO:0003887">
    <property type="term" value="F:DNA-directed DNA polymerase activity"/>
    <property type="evidence" value="ECO:0007669"/>
    <property type="project" value="UniProtKB-KW"/>
</dbReference>
<dbReference type="InterPro" id="IPR011708">
    <property type="entry name" value="DNA_pol3_alpha_NTPase_dom"/>
</dbReference>
<keyword evidence="7" id="KW-0239">DNA-directed DNA polymerase</keyword>
<feature type="domain" description="Polymerase/histidinol phosphatase N-terminal" evidence="10">
    <location>
        <begin position="5"/>
        <end position="74"/>
    </location>
</feature>
<comment type="catalytic activity">
    <reaction evidence="9">
        <text>DNA(n) + a 2'-deoxyribonucleoside 5'-triphosphate = DNA(n+1) + diphosphate</text>
        <dbReference type="Rhea" id="RHEA:22508"/>
        <dbReference type="Rhea" id="RHEA-COMP:17339"/>
        <dbReference type="Rhea" id="RHEA-COMP:17340"/>
        <dbReference type="ChEBI" id="CHEBI:33019"/>
        <dbReference type="ChEBI" id="CHEBI:61560"/>
        <dbReference type="ChEBI" id="CHEBI:173112"/>
        <dbReference type="EC" id="2.7.7.7"/>
    </reaction>
</comment>
<dbReference type="PANTHER" id="PTHR32294:SF4">
    <property type="entry name" value="ERROR-PRONE DNA POLYMERASE"/>
    <property type="match status" value="1"/>
</dbReference>
<sequence length="1039" mass="116773">MNPYVELHCHSNFSFLDGGSHPAELALRAAELEMPALALTDTGGVYGAVRFLNACRQVGVRPIIGACLEVDGQDLTLLARTFAGYSNLCRLLSVAHKDQPKGEARTTLAALSELCRDLFILTATDEEARLRGLQEALGSDQVFVELQHHLRPEDDWLLAGRAELARRCRAPVVATNDVRYHYRSRRPLHDVLTAIRHRATLETARHLLPPNSERVLKSGAELQPLFKGQEEALAATFDLAQECKVDLDFRRVRFPGYPVPPGETPFSHLYQLAQQGARRRYHPITPAVARRLQRELEVIEKTGLAEFFLINWDLMRFGREHGVPGQGRGSAADSIIAYVLGITRVDPIEHNLLFERFLHEEMTSAPDIDIDFSTEHREQVIQYVYDKYGWDRTGMVCNVVTFRPRMAIRQVGKALGFPIDLIDRLAKGVDRWFEENVDTVIETAGAPPERFDSSLWQHFRRLVQEVQGFPRHLSIHVGGMLVTGEPLVDIVPVEPATMPGRVVVQFDKNDIEDLGLIKIDMLGLRTLSVVAETLELIERSTERRPDLDELPLNDAEVYEMCSRADTIGVFQIESRAQMMTLPRIKPNAFNDLVVEVAIIRPGPIQGNAVHPYIRRKQGRESVIYAHPLLEPVLRDTLGVILYQEQILEIAMQVAGMSPAGADRFRRAMTRHLNRVEMSSLEGDFVNGCLSNGVPKEVADELFSAVQGFAVYGFCRSHAAAFARTTYETAWLKLHHPAEFCCGLLNNQPMGFYHPSVLVEDAKRHGVKVLPVDINRSAERCLPVTVQTGQAPSMRIGFNYLRDLGEPGRLAIIQERERGGHYRSLDDFLERLRGAPLNPKAVRNLVMVGAFDALHGVTRPEDSPRRALLWGWQERWDGRGLRRKLEQQSELRLPAAAPPLPSLSEEEVTRLEYRIANVSTGRHLIEFHREQLQALGVLISAEALRQPAGRLIRVGGLVITRQAPSTANQIRFFTLEDERGHVNLTIKPEVYQQYRRDASAPVLVVDGKVQTQDGVWSLLVTKIAALPGASKETSHSHDYK</sequence>
<dbReference type="NCBIfam" id="NF004225">
    <property type="entry name" value="PRK05672.1"/>
    <property type="match status" value="1"/>
</dbReference>
<name>A0A934NHK8_9BACT</name>
<evidence type="ECO:0000256" key="6">
    <source>
        <dbReference type="ARBA" id="ARBA00022763"/>
    </source>
</evidence>
<reference evidence="11 12" key="1">
    <citation type="submission" date="2020-10" db="EMBL/GenBank/DDBJ databases">
        <title>Ca. Dormibacterota MAGs.</title>
        <authorList>
            <person name="Montgomery K."/>
        </authorList>
    </citation>
    <scope>NUCLEOTIDE SEQUENCE [LARGE SCALE GENOMIC DNA]</scope>
    <source>
        <strain evidence="11">SC8811_S16_3</strain>
    </source>
</reference>
<keyword evidence="3 11" id="KW-0808">Transferase</keyword>
<evidence type="ECO:0000313" key="11">
    <source>
        <dbReference type="EMBL" id="MBJ7603637.1"/>
    </source>
</evidence>
<dbReference type="CDD" id="cd04485">
    <property type="entry name" value="DnaE_OBF"/>
    <property type="match status" value="1"/>
</dbReference>
<proteinExistence type="predicted"/>
<evidence type="ECO:0000313" key="12">
    <source>
        <dbReference type="Proteomes" id="UP000620075"/>
    </source>
</evidence>
<dbReference type="Pfam" id="PF07733">
    <property type="entry name" value="DNA_pol3_alpha"/>
    <property type="match status" value="1"/>
</dbReference>
<evidence type="ECO:0000256" key="8">
    <source>
        <dbReference type="ARBA" id="ARBA00023204"/>
    </source>
</evidence>
<evidence type="ECO:0000256" key="1">
    <source>
        <dbReference type="ARBA" id="ARBA00012417"/>
    </source>
</evidence>
<keyword evidence="8" id="KW-0234">DNA repair</keyword>
<evidence type="ECO:0000256" key="4">
    <source>
        <dbReference type="ARBA" id="ARBA00022695"/>
    </source>
</evidence>
<dbReference type="RefSeq" id="WP_338179985.1">
    <property type="nucleotide sequence ID" value="NZ_JAEKNQ010000040.1"/>
</dbReference>
<evidence type="ECO:0000256" key="2">
    <source>
        <dbReference type="ARBA" id="ARBA00022490"/>
    </source>
</evidence>
<dbReference type="Gene3D" id="1.10.150.870">
    <property type="match status" value="1"/>
</dbReference>
<dbReference type="InterPro" id="IPR004805">
    <property type="entry name" value="DnaE2/DnaE/PolC"/>
</dbReference>
<dbReference type="PANTHER" id="PTHR32294">
    <property type="entry name" value="DNA POLYMERASE III SUBUNIT ALPHA"/>
    <property type="match status" value="1"/>
</dbReference>
<dbReference type="Pfam" id="PF17657">
    <property type="entry name" value="DNA_pol3_finger"/>
    <property type="match status" value="1"/>
</dbReference>
<dbReference type="EC" id="2.7.7.7" evidence="1"/>
<evidence type="ECO:0000256" key="3">
    <source>
        <dbReference type="ARBA" id="ARBA00022679"/>
    </source>
</evidence>
<organism evidence="11 12">
    <name type="scientific">Candidatus Dormiibacter inghamiae</name>
    <dbReference type="NCBI Taxonomy" id="3127013"/>
    <lineage>
        <taxon>Bacteria</taxon>
        <taxon>Bacillati</taxon>
        <taxon>Candidatus Dormiibacterota</taxon>
        <taxon>Candidatus Dormibacteria</taxon>
        <taxon>Candidatus Dormibacterales</taxon>
        <taxon>Candidatus Dormibacteraceae</taxon>
        <taxon>Candidatus Dormiibacter</taxon>
    </lineage>
</organism>
<dbReference type="EMBL" id="JAEKNQ010000040">
    <property type="protein sequence ID" value="MBJ7603637.1"/>
    <property type="molecule type" value="Genomic_DNA"/>
</dbReference>
<accession>A0A934NHK8</accession>
<dbReference type="GO" id="GO:0006260">
    <property type="term" value="P:DNA replication"/>
    <property type="evidence" value="ECO:0007669"/>
    <property type="project" value="UniProtKB-KW"/>
</dbReference>
<evidence type="ECO:0000256" key="7">
    <source>
        <dbReference type="ARBA" id="ARBA00022932"/>
    </source>
</evidence>
<keyword evidence="6" id="KW-0227">DNA damage</keyword>
<gene>
    <name evidence="11" type="ORF">JF888_10675</name>
</gene>
<evidence type="ECO:0000256" key="5">
    <source>
        <dbReference type="ARBA" id="ARBA00022705"/>
    </source>
</evidence>
<dbReference type="InterPro" id="IPR016195">
    <property type="entry name" value="Pol/histidinol_Pase-like"/>
</dbReference>
<dbReference type="SMART" id="SM00481">
    <property type="entry name" value="POLIIIAc"/>
    <property type="match status" value="1"/>
</dbReference>
<dbReference type="Pfam" id="PF02811">
    <property type="entry name" value="PHP"/>
    <property type="match status" value="1"/>
</dbReference>
<dbReference type="Gene3D" id="3.20.20.140">
    <property type="entry name" value="Metal-dependent hydrolases"/>
    <property type="match status" value="1"/>
</dbReference>
<evidence type="ECO:0000259" key="10">
    <source>
        <dbReference type="SMART" id="SM00481"/>
    </source>
</evidence>
<dbReference type="GO" id="GO:0006281">
    <property type="term" value="P:DNA repair"/>
    <property type="evidence" value="ECO:0007669"/>
    <property type="project" value="UniProtKB-KW"/>
</dbReference>
<keyword evidence="5" id="KW-0235">DNA replication</keyword>
<keyword evidence="4 11" id="KW-0548">Nucleotidyltransferase</keyword>
<comment type="caution">
    <text evidence="11">The sequence shown here is derived from an EMBL/GenBank/DDBJ whole genome shotgun (WGS) entry which is preliminary data.</text>
</comment>
<evidence type="ECO:0000256" key="9">
    <source>
        <dbReference type="ARBA" id="ARBA00049244"/>
    </source>
</evidence>
<dbReference type="NCBIfam" id="TIGR00594">
    <property type="entry name" value="polc"/>
    <property type="match status" value="1"/>
</dbReference>
<dbReference type="InterPro" id="IPR003141">
    <property type="entry name" value="Pol/His_phosphatase_N"/>
</dbReference>
<dbReference type="GO" id="GO:0008408">
    <property type="term" value="F:3'-5' exonuclease activity"/>
    <property type="evidence" value="ECO:0007669"/>
    <property type="project" value="InterPro"/>
</dbReference>
<dbReference type="InterPro" id="IPR040982">
    <property type="entry name" value="DNA_pol3_finger"/>
</dbReference>
<dbReference type="AlphaFoldDB" id="A0A934NHK8"/>